<protein>
    <submittedName>
        <fullName evidence="2">Uncharacterized protein</fullName>
    </submittedName>
</protein>
<sequence>MSERMEIDRRIKNATKSIFKFNQDIYHEISPFICCYRSYRYQTNKSLNGDNARNMKSEVKMIREIISMMEDYDYPKCFDVDAVVEKIAKFIGRNEDGSTLAAQSQMEKFTAWLSKKLNKEVTGYLFKERNPKPIFFTSDFEGAINIMVIRFNNEGYGTSSRMNVYCDHNYHYCITCCVQYHKRKNSKHISCCQQRCHHFQTLI</sequence>
<accession>A0AC35F6I9</accession>
<evidence type="ECO:0000313" key="2">
    <source>
        <dbReference type="WBParaSite" id="PS1159_v2.g14425.t1"/>
    </source>
</evidence>
<proteinExistence type="predicted"/>
<organism evidence="1 2">
    <name type="scientific">Panagrolaimus sp. PS1159</name>
    <dbReference type="NCBI Taxonomy" id="55785"/>
    <lineage>
        <taxon>Eukaryota</taxon>
        <taxon>Metazoa</taxon>
        <taxon>Ecdysozoa</taxon>
        <taxon>Nematoda</taxon>
        <taxon>Chromadorea</taxon>
        <taxon>Rhabditida</taxon>
        <taxon>Tylenchina</taxon>
        <taxon>Panagrolaimomorpha</taxon>
        <taxon>Panagrolaimoidea</taxon>
        <taxon>Panagrolaimidae</taxon>
        <taxon>Panagrolaimus</taxon>
    </lineage>
</organism>
<name>A0AC35F6I9_9BILA</name>
<dbReference type="WBParaSite" id="PS1159_v2.g14425.t1">
    <property type="protein sequence ID" value="PS1159_v2.g14425.t1"/>
    <property type="gene ID" value="PS1159_v2.g14425"/>
</dbReference>
<dbReference type="Proteomes" id="UP000887580">
    <property type="component" value="Unplaced"/>
</dbReference>
<reference evidence="2" key="1">
    <citation type="submission" date="2022-11" db="UniProtKB">
        <authorList>
            <consortium name="WormBaseParasite"/>
        </authorList>
    </citation>
    <scope>IDENTIFICATION</scope>
</reference>
<evidence type="ECO:0000313" key="1">
    <source>
        <dbReference type="Proteomes" id="UP000887580"/>
    </source>
</evidence>